<evidence type="ECO:0000313" key="1">
    <source>
        <dbReference type="EMBL" id="RDV10729.1"/>
    </source>
</evidence>
<evidence type="ECO:0000313" key="2">
    <source>
        <dbReference type="Proteomes" id="UP000256708"/>
    </source>
</evidence>
<protein>
    <recommendedName>
        <fullName evidence="3">Integrase catalytic domain-containing protein</fullName>
    </recommendedName>
</protein>
<evidence type="ECO:0008006" key="3">
    <source>
        <dbReference type="Google" id="ProtNLM"/>
    </source>
</evidence>
<gene>
    <name evidence="1" type="ORF">DXT99_26040</name>
</gene>
<organism evidence="1 2">
    <name type="scientific">Pontibacter diazotrophicus</name>
    <dbReference type="NCBI Taxonomy" id="1400979"/>
    <lineage>
        <taxon>Bacteria</taxon>
        <taxon>Pseudomonadati</taxon>
        <taxon>Bacteroidota</taxon>
        <taxon>Cytophagia</taxon>
        <taxon>Cytophagales</taxon>
        <taxon>Hymenobacteraceae</taxon>
        <taxon>Pontibacter</taxon>
    </lineage>
</organism>
<name>A0A3D8KZV9_9BACT</name>
<dbReference type="AlphaFoldDB" id="A0A3D8KZV9"/>
<proteinExistence type="predicted"/>
<keyword evidence="2" id="KW-1185">Reference proteome</keyword>
<dbReference type="InterPro" id="IPR050900">
    <property type="entry name" value="Transposase_IS3/IS150/IS904"/>
</dbReference>
<sequence>MFVNDVHNVLTAILDLANRKVVGWALSEIMEAEATTVAVWQMAVRNRLLLHYLLFHSDRSVQYACSAFR</sequence>
<dbReference type="Proteomes" id="UP000256708">
    <property type="component" value="Unassembled WGS sequence"/>
</dbReference>
<dbReference type="SUPFAM" id="SSF53098">
    <property type="entry name" value="Ribonuclease H-like"/>
    <property type="match status" value="1"/>
</dbReference>
<dbReference type="RefSeq" id="WP_115568530.1">
    <property type="nucleotide sequence ID" value="NZ_QRGR01000053.1"/>
</dbReference>
<dbReference type="PANTHER" id="PTHR46889:SF4">
    <property type="entry name" value="TRANSPOSASE INSO FOR INSERTION SEQUENCE ELEMENT IS911B-RELATED"/>
    <property type="match status" value="1"/>
</dbReference>
<comment type="caution">
    <text evidence="1">The sequence shown here is derived from an EMBL/GenBank/DDBJ whole genome shotgun (WGS) entry which is preliminary data.</text>
</comment>
<dbReference type="PANTHER" id="PTHR46889">
    <property type="entry name" value="TRANSPOSASE INSF FOR INSERTION SEQUENCE IS3B-RELATED"/>
    <property type="match status" value="1"/>
</dbReference>
<accession>A0A3D8KZV9</accession>
<dbReference type="OrthoDB" id="9815231at2"/>
<reference evidence="2" key="1">
    <citation type="submission" date="2018-08" db="EMBL/GenBank/DDBJ databases">
        <authorList>
            <person name="Liu Z.-W."/>
            <person name="Du Z.-J."/>
        </authorList>
    </citation>
    <scope>NUCLEOTIDE SEQUENCE [LARGE SCALE GENOMIC DNA]</scope>
    <source>
        <strain evidence="2">H4X</strain>
    </source>
</reference>
<dbReference type="EMBL" id="QRGR01000053">
    <property type="protein sequence ID" value="RDV10729.1"/>
    <property type="molecule type" value="Genomic_DNA"/>
</dbReference>
<dbReference type="InterPro" id="IPR012337">
    <property type="entry name" value="RNaseH-like_sf"/>
</dbReference>